<name>A0A3N4KC22_9PEZI</name>
<keyword evidence="5" id="KW-0812">Transmembrane</keyword>
<evidence type="ECO:0000256" key="5">
    <source>
        <dbReference type="SAM" id="Phobius"/>
    </source>
</evidence>
<feature type="domain" description="MYND-type" evidence="6">
    <location>
        <begin position="161"/>
        <end position="204"/>
    </location>
</feature>
<reference evidence="7 8" key="1">
    <citation type="journal article" date="2018" name="Nat. Ecol. Evol.">
        <title>Pezizomycetes genomes reveal the molecular basis of ectomycorrhizal truffle lifestyle.</title>
        <authorList>
            <person name="Murat C."/>
            <person name="Payen T."/>
            <person name="Noel B."/>
            <person name="Kuo A."/>
            <person name="Morin E."/>
            <person name="Chen J."/>
            <person name="Kohler A."/>
            <person name="Krizsan K."/>
            <person name="Balestrini R."/>
            <person name="Da Silva C."/>
            <person name="Montanini B."/>
            <person name="Hainaut M."/>
            <person name="Levati E."/>
            <person name="Barry K.W."/>
            <person name="Belfiori B."/>
            <person name="Cichocki N."/>
            <person name="Clum A."/>
            <person name="Dockter R.B."/>
            <person name="Fauchery L."/>
            <person name="Guy J."/>
            <person name="Iotti M."/>
            <person name="Le Tacon F."/>
            <person name="Lindquist E.A."/>
            <person name="Lipzen A."/>
            <person name="Malagnac F."/>
            <person name="Mello A."/>
            <person name="Molinier V."/>
            <person name="Miyauchi S."/>
            <person name="Poulain J."/>
            <person name="Riccioni C."/>
            <person name="Rubini A."/>
            <person name="Sitrit Y."/>
            <person name="Splivallo R."/>
            <person name="Traeger S."/>
            <person name="Wang M."/>
            <person name="Zifcakova L."/>
            <person name="Wipf D."/>
            <person name="Zambonelli A."/>
            <person name="Paolocci F."/>
            <person name="Nowrousian M."/>
            <person name="Ottonello S."/>
            <person name="Baldrian P."/>
            <person name="Spatafora J.W."/>
            <person name="Henrissat B."/>
            <person name="Nagy L.G."/>
            <person name="Aury J.M."/>
            <person name="Wincker P."/>
            <person name="Grigoriev I.V."/>
            <person name="Bonfante P."/>
            <person name="Martin F.M."/>
        </authorList>
    </citation>
    <scope>NUCLEOTIDE SEQUENCE [LARGE SCALE GENOMIC DNA]</scope>
    <source>
        <strain evidence="7 8">CCBAS932</strain>
    </source>
</reference>
<keyword evidence="8" id="KW-1185">Reference proteome</keyword>
<dbReference type="PROSITE" id="PS50865">
    <property type="entry name" value="ZF_MYND_2"/>
    <property type="match status" value="1"/>
</dbReference>
<feature type="transmembrane region" description="Helical" evidence="5">
    <location>
        <begin position="73"/>
        <end position="96"/>
    </location>
</feature>
<dbReference type="GO" id="GO:0008270">
    <property type="term" value="F:zinc ion binding"/>
    <property type="evidence" value="ECO:0007669"/>
    <property type="project" value="UniProtKB-KW"/>
</dbReference>
<dbReference type="EMBL" id="ML119208">
    <property type="protein sequence ID" value="RPB06899.1"/>
    <property type="molecule type" value="Genomic_DNA"/>
</dbReference>
<evidence type="ECO:0000256" key="3">
    <source>
        <dbReference type="ARBA" id="ARBA00022833"/>
    </source>
</evidence>
<evidence type="ECO:0000256" key="2">
    <source>
        <dbReference type="ARBA" id="ARBA00022771"/>
    </source>
</evidence>
<evidence type="ECO:0000256" key="4">
    <source>
        <dbReference type="PROSITE-ProRule" id="PRU00134"/>
    </source>
</evidence>
<keyword evidence="5" id="KW-1133">Transmembrane helix</keyword>
<dbReference type="OrthoDB" id="432970at2759"/>
<evidence type="ECO:0000313" key="8">
    <source>
        <dbReference type="Proteomes" id="UP000277580"/>
    </source>
</evidence>
<proteinExistence type="predicted"/>
<keyword evidence="5" id="KW-0472">Membrane</keyword>
<dbReference type="Pfam" id="PF01753">
    <property type="entry name" value="zf-MYND"/>
    <property type="match status" value="1"/>
</dbReference>
<evidence type="ECO:0000256" key="1">
    <source>
        <dbReference type="ARBA" id="ARBA00022723"/>
    </source>
</evidence>
<dbReference type="Gene3D" id="6.10.140.2220">
    <property type="match status" value="1"/>
</dbReference>
<protein>
    <recommendedName>
        <fullName evidence="6">MYND-type domain-containing protein</fullName>
    </recommendedName>
</protein>
<dbReference type="Proteomes" id="UP000277580">
    <property type="component" value="Unassembled WGS sequence"/>
</dbReference>
<accession>A0A3N4KC22</accession>
<keyword evidence="1" id="KW-0479">Metal-binding</keyword>
<dbReference type="AlphaFoldDB" id="A0A3N4KC22"/>
<dbReference type="InterPro" id="IPR002893">
    <property type="entry name" value="Znf_MYND"/>
</dbReference>
<keyword evidence="3" id="KW-0862">Zinc</keyword>
<sequence length="226" mass="25414">MLHPLQTGSSLTSVNALRGVVVAWEPGKASIAAPALPSPAAPVAKIDITHYKKSDIDPNSAPPLNLQPYKHPMILYTLTLASFILYGSSKFSLFCLRRAYHSNTYIYQALSTGRTTISYHQNKLRSQLTFYLMYKRVWDVPGMKEWLVESEGEVKKKACDAIGCGKVEETVGALRLCNGCREWWYCGTECQKRDWKRGGHKKLCKETKTAATKEKEIEDLLLGARR</sequence>
<dbReference type="STRING" id="1392247.A0A3N4KC22"/>
<evidence type="ECO:0000313" key="7">
    <source>
        <dbReference type="EMBL" id="RPB06899.1"/>
    </source>
</evidence>
<dbReference type="InParanoid" id="A0A3N4KC22"/>
<organism evidence="7 8">
    <name type="scientific">Morchella conica CCBAS932</name>
    <dbReference type="NCBI Taxonomy" id="1392247"/>
    <lineage>
        <taxon>Eukaryota</taxon>
        <taxon>Fungi</taxon>
        <taxon>Dikarya</taxon>
        <taxon>Ascomycota</taxon>
        <taxon>Pezizomycotina</taxon>
        <taxon>Pezizomycetes</taxon>
        <taxon>Pezizales</taxon>
        <taxon>Morchellaceae</taxon>
        <taxon>Morchella</taxon>
    </lineage>
</organism>
<evidence type="ECO:0000259" key="6">
    <source>
        <dbReference type="PROSITE" id="PS50865"/>
    </source>
</evidence>
<dbReference type="SUPFAM" id="SSF144232">
    <property type="entry name" value="HIT/MYND zinc finger-like"/>
    <property type="match status" value="1"/>
</dbReference>
<gene>
    <name evidence="7" type="ORF">P167DRAFT_609803</name>
</gene>
<keyword evidence="2 4" id="KW-0863">Zinc-finger</keyword>